<sequence length="53" mass="6035">MLMYGECFALDAALSHQSRLHFDFFIPLVRDAPSTFKRPAFDLDETDLAGEID</sequence>
<evidence type="ECO:0000313" key="1">
    <source>
        <dbReference type="EMBL" id="KAE8321536.1"/>
    </source>
</evidence>
<organism evidence="1 2">
    <name type="scientific">Aspergillus sergii</name>
    <dbReference type="NCBI Taxonomy" id="1034303"/>
    <lineage>
        <taxon>Eukaryota</taxon>
        <taxon>Fungi</taxon>
        <taxon>Dikarya</taxon>
        <taxon>Ascomycota</taxon>
        <taxon>Pezizomycotina</taxon>
        <taxon>Eurotiomycetes</taxon>
        <taxon>Eurotiomycetidae</taxon>
        <taxon>Eurotiales</taxon>
        <taxon>Aspergillaceae</taxon>
        <taxon>Aspergillus</taxon>
        <taxon>Aspergillus subgen. Circumdati</taxon>
    </lineage>
</organism>
<evidence type="ECO:0000313" key="2">
    <source>
        <dbReference type="Proteomes" id="UP000325945"/>
    </source>
</evidence>
<dbReference type="EMBL" id="ML741867">
    <property type="protein sequence ID" value="KAE8321536.1"/>
    <property type="molecule type" value="Genomic_DNA"/>
</dbReference>
<reference evidence="2" key="1">
    <citation type="submission" date="2019-04" db="EMBL/GenBank/DDBJ databases">
        <title>Friends and foes A comparative genomics studyof 23 Aspergillus species from section Flavi.</title>
        <authorList>
            <consortium name="DOE Joint Genome Institute"/>
            <person name="Kjaerbolling I."/>
            <person name="Vesth T."/>
            <person name="Frisvad J.C."/>
            <person name="Nybo J.L."/>
            <person name="Theobald S."/>
            <person name="Kildgaard S."/>
            <person name="Isbrandt T."/>
            <person name="Kuo A."/>
            <person name="Sato A."/>
            <person name="Lyhne E.K."/>
            <person name="Kogle M.E."/>
            <person name="Wiebenga A."/>
            <person name="Kun R.S."/>
            <person name="Lubbers R.J."/>
            <person name="Makela M.R."/>
            <person name="Barry K."/>
            <person name="Chovatia M."/>
            <person name="Clum A."/>
            <person name="Daum C."/>
            <person name="Haridas S."/>
            <person name="He G."/>
            <person name="LaButti K."/>
            <person name="Lipzen A."/>
            <person name="Mondo S."/>
            <person name="Riley R."/>
            <person name="Salamov A."/>
            <person name="Simmons B.A."/>
            <person name="Magnuson J.K."/>
            <person name="Henrissat B."/>
            <person name="Mortensen U.H."/>
            <person name="Larsen T.O."/>
            <person name="Devries R.P."/>
            <person name="Grigoriev I.V."/>
            <person name="Machida M."/>
            <person name="Baker S.E."/>
            <person name="Andersen M.R."/>
        </authorList>
    </citation>
    <scope>NUCLEOTIDE SEQUENCE [LARGE SCALE GENOMIC DNA]</scope>
    <source>
        <strain evidence="2">CBS 130017</strain>
    </source>
</reference>
<name>A0A5N6WMR6_9EURO</name>
<protein>
    <submittedName>
        <fullName evidence="1">Uncharacterized protein</fullName>
    </submittedName>
</protein>
<dbReference type="AlphaFoldDB" id="A0A5N6WMR6"/>
<gene>
    <name evidence="1" type="ORF">BDV39DRAFT_185629</name>
</gene>
<keyword evidence="2" id="KW-1185">Reference proteome</keyword>
<proteinExistence type="predicted"/>
<accession>A0A5N6WMR6</accession>
<dbReference type="Proteomes" id="UP000325945">
    <property type="component" value="Unassembled WGS sequence"/>
</dbReference>